<protein>
    <submittedName>
        <fullName evidence="1">5596_t:CDS:1</fullName>
    </submittedName>
</protein>
<reference evidence="1" key="1">
    <citation type="submission" date="2021-06" db="EMBL/GenBank/DDBJ databases">
        <authorList>
            <person name="Kallberg Y."/>
            <person name="Tangrot J."/>
            <person name="Rosling A."/>
        </authorList>
    </citation>
    <scope>NUCLEOTIDE SEQUENCE</scope>
    <source>
        <strain evidence="1">CL551</strain>
    </source>
</reference>
<feature type="non-terminal residue" evidence="1">
    <location>
        <position position="1"/>
    </location>
</feature>
<feature type="non-terminal residue" evidence="1">
    <location>
        <position position="44"/>
    </location>
</feature>
<keyword evidence="2" id="KW-1185">Reference proteome</keyword>
<comment type="caution">
    <text evidence="1">The sequence shown here is derived from an EMBL/GenBank/DDBJ whole genome shotgun (WGS) entry which is preliminary data.</text>
</comment>
<organism evidence="1 2">
    <name type="scientific">Acaulospora morrowiae</name>
    <dbReference type="NCBI Taxonomy" id="94023"/>
    <lineage>
        <taxon>Eukaryota</taxon>
        <taxon>Fungi</taxon>
        <taxon>Fungi incertae sedis</taxon>
        <taxon>Mucoromycota</taxon>
        <taxon>Glomeromycotina</taxon>
        <taxon>Glomeromycetes</taxon>
        <taxon>Diversisporales</taxon>
        <taxon>Acaulosporaceae</taxon>
        <taxon>Acaulospora</taxon>
    </lineage>
</organism>
<evidence type="ECO:0000313" key="1">
    <source>
        <dbReference type="EMBL" id="CAG8720446.1"/>
    </source>
</evidence>
<gene>
    <name evidence="1" type="ORF">AMORRO_LOCUS13307</name>
</gene>
<dbReference type="Proteomes" id="UP000789342">
    <property type="component" value="Unassembled WGS sequence"/>
</dbReference>
<name>A0A9N9I4U2_9GLOM</name>
<dbReference type="EMBL" id="CAJVPV010022280">
    <property type="protein sequence ID" value="CAG8720446.1"/>
    <property type="molecule type" value="Genomic_DNA"/>
</dbReference>
<proteinExistence type="predicted"/>
<dbReference type="AlphaFoldDB" id="A0A9N9I4U2"/>
<accession>A0A9N9I4U2</accession>
<sequence length="44" mass="4893">GGELECEGVVTRKGIKLVVDVVMIKRGMEEESSLGQVLVFDKWQ</sequence>
<evidence type="ECO:0000313" key="2">
    <source>
        <dbReference type="Proteomes" id="UP000789342"/>
    </source>
</evidence>